<protein>
    <submittedName>
        <fullName evidence="1">Uncharacterized protein</fullName>
    </submittedName>
</protein>
<keyword evidence="2" id="KW-1185">Reference proteome</keyword>
<reference evidence="1 2" key="1">
    <citation type="submission" date="2024-08" db="EMBL/GenBank/DDBJ databases">
        <title>Whole-genome sequencing of halo(alkali)philic microorganisms from hypersaline lakes.</title>
        <authorList>
            <person name="Sorokin D.Y."/>
            <person name="Merkel A.Y."/>
            <person name="Messina E."/>
            <person name="Yakimov M."/>
        </authorList>
    </citation>
    <scope>NUCLEOTIDE SEQUENCE [LARGE SCALE GENOMIC DNA]</scope>
    <source>
        <strain evidence="1 2">AB-hyl4</strain>
    </source>
</reference>
<gene>
    <name evidence="1" type="ORF">ACERK3_10690</name>
</gene>
<proteinExistence type="predicted"/>
<name>A0ABV4U905_9BACT</name>
<sequence length="248" mass="27397">MDLSRMNAGLGALVAKYPVGEAGELIAQPDQEAGVPVALRQADGQIASLLPWRVERRFVELRNIVEGGTLESLSTLRFAWMRADTPLQRLLYRELDLCTFLGGSPPVEVFSVMAGSSVVNVIVRLADGKIASLECSNRLPAGSGDLDRHELIARRGIACDRVVDTQVPQSSIYVFAGEGERRFQDDDMELYDLPADERRLVRAAFHLLQQPKYVDQWNQIHVALERAVSGVVESADTGRRVELKEVAV</sequence>
<evidence type="ECO:0000313" key="1">
    <source>
        <dbReference type="EMBL" id="MFA9478763.1"/>
    </source>
</evidence>
<accession>A0ABV4U905</accession>
<dbReference type="Gene3D" id="3.30.360.10">
    <property type="entry name" value="Dihydrodipicolinate Reductase, domain 2"/>
    <property type="match status" value="1"/>
</dbReference>
<organism evidence="1 2">
    <name type="scientific">Natronomicrosphaera hydrolytica</name>
    <dbReference type="NCBI Taxonomy" id="3242702"/>
    <lineage>
        <taxon>Bacteria</taxon>
        <taxon>Pseudomonadati</taxon>
        <taxon>Planctomycetota</taxon>
        <taxon>Phycisphaerae</taxon>
        <taxon>Phycisphaerales</taxon>
        <taxon>Phycisphaeraceae</taxon>
        <taxon>Natronomicrosphaera</taxon>
    </lineage>
</organism>
<evidence type="ECO:0000313" key="2">
    <source>
        <dbReference type="Proteomes" id="UP001575105"/>
    </source>
</evidence>
<dbReference type="Proteomes" id="UP001575105">
    <property type="component" value="Unassembled WGS sequence"/>
</dbReference>
<dbReference type="RefSeq" id="WP_425345690.1">
    <property type="nucleotide sequence ID" value="NZ_JBGUBD010000006.1"/>
</dbReference>
<dbReference type="EMBL" id="JBGUBD010000006">
    <property type="protein sequence ID" value="MFA9478763.1"/>
    <property type="molecule type" value="Genomic_DNA"/>
</dbReference>
<comment type="caution">
    <text evidence="1">The sequence shown here is derived from an EMBL/GenBank/DDBJ whole genome shotgun (WGS) entry which is preliminary data.</text>
</comment>